<evidence type="ECO:0008006" key="5">
    <source>
        <dbReference type="Google" id="ProtNLM"/>
    </source>
</evidence>
<dbReference type="Proteomes" id="UP001203945">
    <property type="component" value="Unassembled WGS sequence"/>
</dbReference>
<keyword evidence="4" id="KW-1185">Reference proteome</keyword>
<dbReference type="Gene3D" id="2.150.10.10">
    <property type="entry name" value="Serralysin-like metalloprotease, C-terminal"/>
    <property type="match status" value="4"/>
</dbReference>
<evidence type="ECO:0000313" key="3">
    <source>
        <dbReference type="EMBL" id="MCQ0970705.1"/>
    </source>
</evidence>
<sequence length="784" mass="80198">MDTPEIWRTLLPANRHSPGLVAQPDIIQLAGGDLIIGWVSSAASGAGQPTGTDQIGRRYDIEGNVLGDEFLLNQGLNNGNEDITALAPLSFGGSSGVGFLNVYVQFGPSSSALLLEQKDTSGNTTAFHQIDIEPRAGFFVDVSLAVSGSESALITYIENTSSSLGHDRAYLSIYDPTTGAIGAPVVVFQNDANGDDLARLDTARLADGSYVAVVGAENRTDGEIWFAQISASGLTSGVKKIATTVGDGDNDVHPSVAALASGGFVIVWSNTDTNDTDVIYQIHDATGSMRGLPRSVSSSFTDNHRTPVVVATADGGFVIILDDHGKGQIAAYRFDADGNRMGEERILAAGSVALSSPDAVLLGDGRIAATWARGTTMIEAAIIDTRGGVSSGSYPGPTIVGTNGDDDISASGLAIGHAGNDILRDGAGTADTLRGGAGNDLFEVIGVDADESVSGGDGIDTLTGTNFAHGTIFDLLTETMTSGAIQQEMTGIEVLIGSSADEVFLGSGRDDTMSGGAGDDRLDGRFGSDLLLGQAGDDTLDGGNGGDRLYGGEGDDLLLGNFGADHLFGDAGDDRLFGGGSGDVLRGGTGDDYLTGQFDADRLYGEDGNDTLIGGEGKDTLDGGNGHDSLVGGVANDSLIGGNGNDTLRGGDDLDTLNGGAQNDLLAGGNGSDLLVGGAGNDTLFGEGQADRLIGGPGNDVLSGGLGADRFIFTNGFGDDRIVDWQDGQDRLDFSLLDEIGSLADFRAHVVQLGGDVLISLSDGSSILIEDANKANFTNADLIF</sequence>
<evidence type="ECO:0000256" key="1">
    <source>
        <dbReference type="ARBA" id="ARBA00004613"/>
    </source>
</evidence>
<dbReference type="SUPFAM" id="SSF82171">
    <property type="entry name" value="DPP6 N-terminal domain-like"/>
    <property type="match status" value="1"/>
</dbReference>
<dbReference type="SUPFAM" id="SSF51120">
    <property type="entry name" value="beta-Roll"/>
    <property type="match status" value="3"/>
</dbReference>
<proteinExistence type="predicted"/>
<accession>A0ABT1MQX2</accession>
<name>A0ABT1MQX2_9RHOB</name>
<dbReference type="InterPro" id="IPR001343">
    <property type="entry name" value="Hemolysn_Ca-bd"/>
</dbReference>
<dbReference type="EMBL" id="JAKZEU010000003">
    <property type="protein sequence ID" value="MCQ0970705.1"/>
    <property type="molecule type" value="Genomic_DNA"/>
</dbReference>
<keyword evidence="2" id="KW-0964">Secreted</keyword>
<dbReference type="PANTHER" id="PTHR38340:SF1">
    <property type="entry name" value="S-LAYER PROTEIN"/>
    <property type="match status" value="1"/>
</dbReference>
<dbReference type="PROSITE" id="PS00330">
    <property type="entry name" value="HEMOLYSIN_CALCIUM"/>
    <property type="match status" value="6"/>
</dbReference>
<dbReference type="RefSeq" id="WP_255329719.1">
    <property type="nucleotide sequence ID" value="NZ_JAKZEU010000003.1"/>
</dbReference>
<dbReference type="InterPro" id="IPR050557">
    <property type="entry name" value="RTX_toxin/Mannuronan_C5-epim"/>
</dbReference>
<evidence type="ECO:0000313" key="4">
    <source>
        <dbReference type="Proteomes" id="UP001203945"/>
    </source>
</evidence>
<dbReference type="PRINTS" id="PR00313">
    <property type="entry name" value="CABNDNGRPT"/>
</dbReference>
<dbReference type="Pfam" id="PF00353">
    <property type="entry name" value="HemolysinCabind"/>
    <property type="match status" value="6"/>
</dbReference>
<dbReference type="InterPro" id="IPR011049">
    <property type="entry name" value="Serralysin-like_metalloprot_C"/>
</dbReference>
<dbReference type="PANTHER" id="PTHR38340">
    <property type="entry name" value="S-LAYER PROTEIN"/>
    <property type="match status" value="1"/>
</dbReference>
<organism evidence="3 4">
    <name type="scientific">Paracoccus albicereus</name>
    <dbReference type="NCBI Taxonomy" id="2922394"/>
    <lineage>
        <taxon>Bacteria</taxon>
        <taxon>Pseudomonadati</taxon>
        <taxon>Pseudomonadota</taxon>
        <taxon>Alphaproteobacteria</taxon>
        <taxon>Rhodobacterales</taxon>
        <taxon>Paracoccaceae</taxon>
        <taxon>Paracoccus</taxon>
    </lineage>
</organism>
<comment type="subcellular location">
    <subcellularLocation>
        <location evidence="1">Secreted</location>
    </subcellularLocation>
</comment>
<reference evidence="3 4" key="1">
    <citation type="submission" date="2022-03" db="EMBL/GenBank/DDBJ databases">
        <authorList>
            <person name="He Y."/>
        </authorList>
    </citation>
    <scope>NUCLEOTIDE SEQUENCE [LARGE SCALE GENOMIC DNA]</scope>
    <source>
        <strain evidence="3 4">TK19116</strain>
    </source>
</reference>
<evidence type="ECO:0000256" key="2">
    <source>
        <dbReference type="ARBA" id="ARBA00022525"/>
    </source>
</evidence>
<protein>
    <recommendedName>
        <fullName evidence="5">Calcium-binding protein</fullName>
    </recommendedName>
</protein>
<comment type="caution">
    <text evidence="3">The sequence shown here is derived from an EMBL/GenBank/DDBJ whole genome shotgun (WGS) entry which is preliminary data.</text>
</comment>
<dbReference type="InterPro" id="IPR018511">
    <property type="entry name" value="Hemolysin-typ_Ca-bd_CS"/>
</dbReference>
<gene>
    <name evidence="3" type="ORF">MLD63_09740</name>
</gene>